<dbReference type="PROSITE" id="PS51318">
    <property type="entry name" value="TAT"/>
    <property type="match status" value="1"/>
</dbReference>
<gene>
    <name evidence="6" type="ORF">KAK11_12830</name>
</gene>
<protein>
    <submittedName>
        <fullName evidence="6">Patatin-like phospholipase family protein</fullName>
    </submittedName>
</protein>
<dbReference type="InterPro" id="IPR002641">
    <property type="entry name" value="PNPLA_dom"/>
</dbReference>
<feature type="active site" description="Proton acceptor" evidence="4">
    <location>
        <position position="210"/>
    </location>
</feature>
<feature type="short sequence motif" description="GXSXG" evidence="4">
    <location>
        <begin position="95"/>
        <end position="99"/>
    </location>
</feature>
<accession>A0ABS5DYJ8</accession>
<dbReference type="InterPro" id="IPR006311">
    <property type="entry name" value="TAT_signal"/>
</dbReference>
<dbReference type="CDD" id="cd07205">
    <property type="entry name" value="Pat_PNPLA6_PNPLA7_NTE1_like"/>
    <property type="match status" value="1"/>
</dbReference>
<feature type="domain" description="PNPLA" evidence="5">
    <location>
        <begin position="64"/>
        <end position="223"/>
    </location>
</feature>
<dbReference type="PANTHER" id="PTHR14226">
    <property type="entry name" value="NEUROPATHY TARGET ESTERASE/SWISS CHEESE D.MELANOGASTER"/>
    <property type="match status" value="1"/>
</dbReference>
<dbReference type="InterPro" id="IPR016035">
    <property type="entry name" value="Acyl_Trfase/lysoPLipase"/>
</dbReference>
<feature type="active site" description="Nucleophile" evidence="4">
    <location>
        <position position="97"/>
    </location>
</feature>
<dbReference type="Gene3D" id="3.40.1090.10">
    <property type="entry name" value="Cytosolic phospholipase A2 catalytic domain"/>
    <property type="match status" value="2"/>
</dbReference>
<evidence type="ECO:0000313" key="7">
    <source>
        <dbReference type="Proteomes" id="UP000672097"/>
    </source>
</evidence>
<evidence type="ECO:0000256" key="1">
    <source>
        <dbReference type="ARBA" id="ARBA00022801"/>
    </source>
</evidence>
<dbReference type="RefSeq" id="WP_210809522.1">
    <property type="nucleotide sequence ID" value="NZ_JAGQDG010000004.1"/>
</dbReference>
<keyword evidence="3 4" id="KW-0443">Lipid metabolism</keyword>
<dbReference type="SUPFAM" id="SSF52151">
    <property type="entry name" value="FabD/lysophospholipase-like"/>
    <property type="match status" value="1"/>
</dbReference>
<reference evidence="6 7" key="1">
    <citation type="submission" date="2021-04" db="EMBL/GenBank/DDBJ databases">
        <title>The genome sequence of type strain Ideonella paludis KCTC 32238.</title>
        <authorList>
            <person name="Liu Y."/>
        </authorList>
    </citation>
    <scope>NUCLEOTIDE SEQUENCE [LARGE SCALE GENOMIC DNA]</scope>
    <source>
        <strain evidence="6 7">KCTC 32238</strain>
    </source>
</reference>
<evidence type="ECO:0000259" key="5">
    <source>
        <dbReference type="PROSITE" id="PS51635"/>
    </source>
</evidence>
<comment type="caution">
    <text evidence="4">Lacks conserved residue(s) required for the propagation of feature annotation.</text>
</comment>
<organism evidence="6 7">
    <name type="scientific">Ideonella paludis</name>
    <dbReference type="NCBI Taxonomy" id="1233411"/>
    <lineage>
        <taxon>Bacteria</taxon>
        <taxon>Pseudomonadati</taxon>
        <taxon>Pseudomonadota</taxon>
        <taxon>Betaproteobacteria</taxon>
        <taxon>Burkholderiales</taxon>
        <taxon>Sphaerotilaceae</taxon>
        <taxon>Ideonella</taxon>
    </lineage>
</organism>
<dbReference type="EMBL" id="JAGQDG010000004">
    <property type="protein sequence ID" value="MBQ0936217.1"/>
    <property type="molecule type" value="Genomic_DNA"/>
</dbReference>
<dbReference type="InterPro" id="IPR050301">
    <property type="entry name" value="NTE"/>
</dbReference>
<evidence type="ECO:0000256" key="3">
    <source>
        <dbReference type="ARBA" id="ARBA00023098"/>
    </source>
</evidence>
<name>A0ABS5DYJ8_9BURK</name>
<feature type="short sequence motif" description="DGA/G" evidence="4">
    <location>
        <begin position="210"/>
        <end position="212"/>
    </location>
</feature>
<dbReference type="PROSITE" id="PS51635">
    <property type="entry name" value="PNPLA"/>
    <property type="match status" value="1"/>
</dbReference>
<keyword evidence="7" id="KW-1185">Reference proteome</keyword>
<dbReference type="Pfam" id="PF01734">
    <property type="entry name" value="Patatin"/>
    <property type="match status" value="1"/>
</dbReference>
<keyword evidence="2 4" id="KW-0442">Lipid degradation</keyword>
<proteinExistence type="predicted"/>
<keyword evidence="1 4" id="KW-0378">Hydrolase</keyword>
<sequence>MSRDEQSSGQPMERRRWLAHALQGSVAGGAMLAAAQAAVAQSRKPAPAAAGAANADGSKPRIGVALGGGSARGFAHIGVLKALDQAGLKPEVVVGTSAGSLVGAFYAAGFTPWQIEEVALRIREVDVADFSSASKRGMLAGDALWRVVNDYLKGARIESFKTRYAAVTTDLKTGELQVLRQGPVADAVRASCSIPGVFVPREMGGRELVDGGLVSPLPVKVTRQMGCDLVLAVDVATRPRRSDFSGLYEVILQSFEIMGRALADQEGAGADVIVRPDTGQYASSDFNVRKEMIQAGYEAMQRQMPDLMRRVEQRSRKA</sequence>
<dbReference type="PANTHER" id="PTHR14226:SF29">
    <property type="entry name" value="NEUROPATHY TARGET ESTERASE SWS"/>
    <property type="match status" value="1"/>
</dbReference>
<comment type="caution">
    <text evidence="6">The sequence shown here is derived from an EMBL/GenBank/DDBJ whole genome shotgun (WGS) entry which is preliminary data.</text>
</comment>
<dbReference type="Proteomes" id="UP000672097">
    <property type="component" value="Unassembled WGS sequence"/>
</dbReference>
<evidence type="ECO:0000256" key="4">
    <source>
        <dbReference type="PROSITE-ProRule" id="PRU01161"/>
    </source>
</evidence>
<evidence type="ECO:0000313" key="6">
    <source>
        <dbReference type="EMBL" id="MBQ0936217.1"/>
    </source>
</evidence>
<evidence type="ECO:0000256" key="2">
    <source>
        <dbReference type="ARBA" id="ARBA00022963"/>
    </source>
</evidence>